<dbReference type="SUPFAM" id="SSF159894">
    <property type="entry name" value="YgaC/TfoX-N like"/>
    <property type="match status" value="1"/>
</dbReference>
<dbReference type="Proteomes" id="UP000294619">
    <property type="component" value="Unassembled WGS sequence"/>
</dbReference>
<dbReference type="InterPro" id="IPR007076">
    <property type="entry name" value="TfoX_N"/>
</dbReference>
<dbReference type="Pfam" id="PF04994">
    <property type="entry name" value="TfoX_C"/>
    <property type="match status" value="1"/>
</dbReference>
<name>A0A4R3XVR0_9PAST</name>
<dbReference type="AlphaFoldDB" id="A0A4R3XVR0"/>
<feature type="domain" description="TfoX N-terminal" evidence="1">
    <location>
        <begin position="20"/>
        <end position="106"/>
    </location>
</feature>
<dbReference type="Pfam" id="PF04993">
    <property type="entry name" value="TfoX_N"/>
    <property type="match status" value="1"/>
</dbReference>
<dbReference type="Gene3D" id="3.30.1460.30">
    <property type="entry name" value="YgaC/TfoX-N like chaperone"/>
    <property type="match status" value="1"/>
</dbReference>
<dbReference type="EMBL" id="SMCP01000013">
    <property type="protein sequence ID" value="TCV83825.1"/>
    <property type="molecule type" value="Genomic_DNA"/>
</dbReference>
<evidence type="ECO:0000259" key="1">
    <source>
        <dbReference type="Pfam" id="PF04993"/>
    </source>
</evidence>
<comment type="caution">
    <text evidence="3">The sequence shown here is derived from an EMBL/GenBank/DDBJ whole genome shotgun (WGS) entry which is preliminary data.</text>
</comment>
<evidence type="ECO:0000313" key="4">
    <source>
        <dbReference type="Proteomes" id="UP000294619"/>
    </source>
</evidence>
<dbReference type="InterPro" id="IPR026256">
    <property type="entry name" value="TfoX-like_gammaprotbact"/>
</dbReference>
<dbReference type="InterPro" id="IPR047525">
    <property type="entry name" value="TfoX-like"/>
</dbReference>
<evidence type="ECO:0000259" key="2">
    <source>
        <dbReference type="Pfam" id="PF04994"/>
    </source>
</evidence>
<feature type="domain" description="TfoX C-terminal" evidence="2">
    <location>
        <begin position="119"/>
        <end position="196"/>
    </location>
</feature>
<proteinExistence type="predicted"/>
<dbReference type="PANTHER" id="PTHR36121">
    <property type="entry name" value="PROTEIN SXY"/>
    <property type="match status" value="1"/>
</dbReference>
<dbReference type="GO" id="GO:0030420">
    <property type="term" value="P:establishment of competence for transformation"/>
    <property type="evidence" value="ECO:0007669"/>
    <property type="project" value="InterPro"/>
</dbReference>
<gene>
    <name evidence="3" type="ORF">EDC16_11326</name>
</gene>
<dbReference type="PIRSF" id="PIRSF028788">
    <property type="entry name" value="TfoX_Sxy"/>
    <property type="match status" value="1"/>
</dbReference>
<evidence type="ECO:0000313" key="3">
    <source>
        <dbReference type="EMBL" id="TCV83825.1"/>
    </source>
</evidence>
<organism evidence="3 4">
    <name type="scientific">Testudinibacter aquarius</name>
    <dbReference type="NCBI Taxonomy" id="1524974"/>
    <lineage>
        <taxon>Bacteria</taxon>
        <taxon>Pseudomonadati</taxon>
        <taxon>Pseudomonadota</taxon>
        <taxon>Gammaproteobacteria</taxon>
        <taxon>Pasteurellales</taxon>
        <taxon>Pasteurellaceae</taxon>
        <taxon>Testudinibacter</taxon>
    </lineage>
</organism>
<accession>A0A4R3XVR0</accession>
<dbReference type="InterPro" id="IPR007077">
    <property type="entry name" value="TfoX_C"/>
</dbReference>
<dbReference type="PANTHER" id="PTHR36121:SF1">
    <property type="entry name" value="PROTEIN SXY"/>
    <property type="match status" value="1"/>
</dbReference>
<dbReference type="RefSeq" id="WP_165894237.1">
    <property type="nucleotide sequence ID" value="NZ_LEKL01000011.1"/>
</dbReference>
<sequence length="212" mass="24676">MNNHIKQHTYLIRKKLDRLIKDVTVNSLFSGYGFYQNNHLFGIMQSGVFYLRAEGDLAQQLERYGAAPCLASSNNALSLSRYYRLPQTITENDILYREFLHQSIEQVKQQKIDFQLARKKRIKELPNLSIKHERLLLKVDITDVSQLRRIGAEKAYILAKKQGFSITLDFYWNLVAALKNIHVSLLPEAQKEHALAKLNNYLRQEGLRSEKV</sequence>
<dbReference type="Gene3D" id="1.10.150.20">
    <property type="entry name" value="5' to 3' exonuclease, C-terminal subdomain"/>
    <property type="match status" value="1"/>
</dbReference>
<reference evidence="3 4" key="1">
    <citation type="submission" date="2019-03" db="EMBL/GenBank/DDBJ databases">
        <title>Genomic Encyclopedia of Type Strains, Phase IV (KMG-IV): sequencing the most valuable type-strain genomes for metagenomic binning, comparative biology and taxonomic classification.</title>
        <authorList>
            <person name="Goeker M."/>
        </authorList>
    </citation>
    <scope>NUCLEOTIDE SEQUENCE [LARGE SCALE GENOMIC DNA]</scope>
    <source>
        <strain evidence="3 4">DSM 28140</strain>
    </source>
</reference>
<protein>
    <submittedName>
        <fullName evidence="3">Regulator of competence-specific genes</fullName>
    </submittedName>
</protein>